<proteinExistence type="predicted"/>
<dbReference type="InterPro" id="IPR037883">
    <property type="entry name" value="Knr4/Smi1-like_sf"/>
</dbReference>
<organism evidence="1 2">
    <name type="scientific">Streptomyces roseirectus</name>
    <dbReference type="NCBI Taxonomy" id="2768066"/>
    <lineage>
        <taxon>Bacteria</taxon>
        <taxon>Bacillati</taxon>
        <taxon>Actinomycetota</taxon>
        <taxon>Actinomycetes</taxon>
        <taxon>Kitasatosporales</taxon>
        <taxon>Streptomycetaceae</taxon>
        <taxon>Streptomyces</taxon>
    </lineage>
</organism>
<dbReference type="EMBL" id="CP060828">
    <property type="protein sequence ID" value="QNP75607.1"/>
    <property type="molecule type" value="Genomic_DNA"/>
</dbReference>
<protein>
    <submittedName>
        <fullName evidence="1">SMI1/KNR4 family protein</fullName>
    </submittedName>
</protein>
<keyword evidence="2" id="KW-1185">Reference proteome</keyword>
<evidence type="ECO:0000313" key="1">
    <source>
        <dbReference type="EMBL" id="QNP75607.1"/>
    </source>
</evidence>
<name>A0A7H0IS41_9ACTN</name>
<dbReference type="KEGG" id="sroi:IAG44_05920"/>
<dbReference type="AlphaFoldDB" id="A0A7H0IS41"/>
<dbReference type="SUPFAM" id="SSF160631">
    <property type="entry name" value="SMI1/KNR4-like"/>
    <property type="match status" value="1"/>
</dbReference>
<reference evidence="1 2" key="1">
    <citation type="submission" date="2020-08" db="EMBL/GenBank/DDBJ databases">
        <title>A novel species.</title>
        <authorList>
            <person name="Gao J."/>
        </authorList>
    </citation>
    <scope>NUCLEOTIDE SEQUENCE [LARGE SCALE GENOMIC DNA]</scope>
    <source>
        <strain evidence="1 2">CRXT-G-22</strain>
    </source>
</reference>
<sequence length="201" mass="22337">MQKKYLTHVLEMLGAPLRRHQAPEAWHKLESELGAGLPPDYKEIVDAYAPVKINGHLYLSHPAIEPWNLGEWIHSTAEAWSQIEWDEDEPEGDPRVSLGVPELLFGTPDGLIPIASTDRGETIFYAPQGALGAGALFIENGEGEFFEYSFSFVEWLYRWLIGEEVTGPGGGAFYPGPVALMDLPMSPEDPQETRYGPPRGM</sequence>
<dbReference type="Gene3D" id="3.40.1580.10">
    <property type="entry name" value="SMI1/KNR4-like"/>
    <property type="match status" value="1"/>
</dbReference>
<dbReference type="Proteomes" id="UP000516052">
    <property type="component" value="Chromosome"/>
</dbReference>
<dbReference type="Pfam" id="PF14568">
    <property type="entry name" value="SUKH_6"/>
    <property type="match status" value="1"/>
</dbReference>
<accession>A0A7H0IS41</accession>
<evidence type="ECO:0000313" key="2">
    <source>
        <dbReference type="Proteomes" id="UP000516052"/>
    </source>
</evidence>
<gene>
    <name evidence="1" type="ORF">IAG44_05920</name>
</gene>